<comment type="caution">
    <text evidence="1">The sequence shown here is derived from an EMBL/GenBank/DDBJ whole genome shotgun (WGS) entry which is preliminary data.</text>
</comment>
<evidence type="ECO:0000313" key="2">
    <source>
        <dbReference type="Proteomes" id="UP000243515"/>
    </source>
</evidence>
<gene>
    <name evidence="1" type="ORF">Egran_06532</name>
</gene>
<name>A0A232LNF9_9EURO</name>
<dbReference type="Proteomes" id="UP000243515">
    <property type="component" value="Unassembled WGS sequence"/>
</dbReference>
<sequence>MKRIVSADQL</sequence>
<proteinExistence type="predicted"/>
<keyword evidence="2" id="KW-1185">Reference proteome</keyword>
<protein>
    <submittedName>
        <fullName evidence="1">Uncharacterized protein</fullName>
    </submittedName>
</protein>
<accession>A0A232LNF9</accession>
<organism evidence="1 2">
    <name type="scientific">Elaphomyces granulatus</name>
    <dbReference type="NCBI Taxonomy" id="519963"/>
    <lineage>
        <taxon>Eukaryota</taxon>
        <taxon>Fungi</taxon>
        <taxon>Dikarya</taxon>
        <taxon>Ascomycota</taxon>
        <taxon>Pezizomycotina</taxon>
        <taxon>Eurotiomycetes</taxon>
        <taxon>Eurotiomycetidae</taxon>
        <taxon>Eurotiales</taxon>
        <taxon>Elaphomycetaceae</taxon>
        <taxon>Elaphomyces</taxon>
    </lineage>
</organism>
<evidence type="ECO:0000313" key="1">
    <source>
        <dbReference type="EMBL" id="OXV05700.1"/>
    </source>
</evidence>
<feature type="non-terminal residue" evidence="1">
    <location>
        <position position="10"/>
    </location>
</feature>
<reference evidence="1 2" key="1">
    <citation type="journal article" date="2015" name="Environ. Microbiol.">
        <title>Metagenome sequence of Elaphomyces granulatus from sporocarp tissue reveals Ascomycota ectomycorrhizal fingerprints of genome expansion and a Proteobacteria-rich microbiome.</title>
        <authorList>
            <person name="Quandt C.A."/>
            <person name="Kohler A."/>
            <person name="Hesse C.N."/>
            <person name="Sharpton T.J."/>
            <person name="Martin F."/>
            <person name="Spatafora J.W."/>
        </authorList>
    </citation>
    <scope>NUCLEOTIDE SEQUENCE [LARGE SCALE GENOMIC DNA]</scope>
    <source>
        <strain evidence="1 2">OSC145934</strain>
    </source>
</reference>
<dbReference type="EMBL" id="NPHW01006565">
    <property type="protein sequence ID" value="OXV05700.1"/>
    <property type="molecule type" value="Genomic_DNA"/>
</dbReference>